<dbReference type="STRING" id="29349.CLOTH_08800"/>
<dbReference type="InterPro" id="IPR010718">
    <property type="entry name" value="DUF1294"/>
</dbReference>
<comment type="caution">
    <text evidence="2">The sequence shown here is derived from an EMBL/GenBank/DDBJ whole genome shotgun (WGS) entry which is preliminary data.</text>
</comment>
<feature type="transmembrane region" description="Helical" evidence="1">
    <location>
        <begin position="88"/>
        <end position="108"/>
    </location>
</feature>
<name>A0A1V4IA19_9FIRM</name>
<gene>
    <name evidence="2" type="ORF">CLOTH_08800</name>
</gene>
<reference evidence="2 3" key="1">
    <citation type="submission" date="2017-03" db="EMBL/GenBank/DDBJ databases">
        <title>Genome sequence of Clostridium thermoalcaliphilum DSM 7309.</title>
        <authorList>
            <person name="Poehlein A."/>
            <person name="Daniel R."/>
        </authorList>
    </citation>
    <scope>NUCLEOTIDE SEQUENCE [LARGE SCALE GENOMIC DNA]</scope>
    <source>
        <strain evidence="2 3">DSM 7309</strain>
    </source>
</reference>
<proteinExistence type="predicted"/>
<protein>
    <recommendedName>
        <fullName evidence="4">DUF1294 domain-containing protein</fullName>
    </recommendedName>
</protein>
<dbReference type="AlphaFoldDB" id="A0A1V4IA19"/>
<evidence type="ECO:0000313" key="2">
    <source>
        <dbReference type="EMBL" id="OPJ56475.1"/>
    </source>
</evidence>
<organism evidence="2 3">
    <name type="scientific">Alkalithermobacter paradoxus</name>
    <dbReference type="NCBI Taxonomy" id="29349"/>
    <lineage>
        <taxon>Bacteria</taxon>
        <taxon>Bacillati</taxon>
        <taxon>Bacillota</taxon>
        <taxon>Clostridia</taxon>
        <taxon>Peptostreptococcales</taxon>
        <taxon>Tepidibacteraceae</taxon>
        <taxon>Alkalithermobacter</taxon>
    </lineage>
</organism>
<dbReference type="Pfam" id="PF06961">
    <property type="entry name" value="DUF1294"/>
    <property type="match status" value="1"/>
</dbReference>
<sequence length="111" mass="12992">MQILNASIEYLKNINFDIILDNKALTLVYYLIIINIIGYIITGIDKSRSRNRRFRVREAKFFIISFIGGALGVVMGMTVFRHKTSKRSFYIGIPIIFLFNLITTFFIYRLL</sequence>
<feature type="transmembrane region" description="Helical" evidence="1">
    <location>
        <begin position="24"/>
        <end position="41"/>
    </location>
</feature>
<dbReference type="EMBL" id="MZGW01000002">
    <property type="protein sequence ID" value="OPJ56475.1"/>
    <property type="molecule type" value="Genomic_DNA"/>
</dbReference>
<dbReference type="OrthoDB" id="1698854at2"/>
<dbReference type="Proteomes" id="UP000190140">
    <property type="component" value="Unassembled WGS sequence"/>
</dbReference>
<keyword evidence="1" id="KW-0812">Transmembrane</keyword>
<feature type="transmembrane region" description="Helical" evidence="1">
    <location>
        <begin position="61"/>
        <end position="82"/>
    </location>
</feature>
<evidence type="ECO:0000313" key="3">
    <source>
        <dbReference type="Proteomes" id="UP000190140"/>
    </source>
</evidence>
<keyword evidence="1" id="KW-1133">Transmembrane helix</keyword>
<accession>A0A1V4IA19</accession>
<keyword evidence="1" id="KW-0472">Membrane</keyword>
<keyword evidence="3" id="KW-1185">Reference proteome</keyword>
<evidence type="ECO:0000256" key="1">
    <source>
        <dbReference type="SAM" id="Phobius"/>
    </source>
</evidence>
<dbReference type="RefSeq" id="WP_158080459.1">
    <property type="nucleotide sequence ID" value="NZ_MZGW01000002.1"/>
</dbReference>
<evidence type="ECO:0008006" key="4">
    <source>
        <dbReference type="Google" id="ProtNLM"/>
    </source>
</evidence>